<sequence length="53" mass="6158">MADIFNKNIQTPEKIDFESISKLTYNRNVVLFQLSYLIQSESGTRTHAKKLLL</sequence>
<accession>A0ABY2FXW2</accession>
<comment type="caution">
    <text evidence="1">The sequence shown here is derived from an EMBL/GenBank/DDBJ whole genome shotgun (WGS) entry which is preliminary data.</text>
</comment>
<dbReference type="EMBL" id="SOQW01000002">
    <property type="protein sequence ID" value="TDX93370.1"/>
    <property type="molecule type" value="Genomic_DNA"/>
</dbReference>
<protein>
    <submittedName>
        <fullName evidence="1">Uncharacterized protein</fullName>
    </submittedName>
</protein>
<evidence type="ECO:0000313" key="2">
    <source>
        <dbReference type="Proteomes" id="UP000295709"/>
    </source>
</evidence>
<evidence type="ECO:0000313" key="1">
    <source>
        <dbReference type="EMBL" id="TDX93370.1"/>
    </source>
</evidence>
<gene>
    <name evidence="1" type="ORF">BCF50_2332</name>
</gene>
<name>A0ABY2FXW2_9FLAO</name>
<keyword evidence="2" id="KW-1185">Reference proteome</keyword>
<proteinExistence type="predicted"/>
<reference evidence="1 2" key="1">
    <citation type="submission" date="2019-03" db="EMBL/GenBank/DDBJ databases">
        <title>Genomic Encyclopedia of Archaeal and Bacterial Type Strains, Phase II (KMG-II): from individual species to whole genera.</title>
        <authorList>
            <person name="Goeker M."/>
        </authorList>
    </citation>
    <scope>NUCLEOTIDE SEQUENCE [LARGE SCALE GENOMIC DNA]</scope>
    <source>
        <strain evidence="1 2">DSM 15235</strain>
    </source>
</reference>
<organism evidence="1 2">
    <name type="scientific">Chryseobacterium daecheongense</name>
    <dbReference type="NCBI Taxonomy" id="192389"/>
    <lineage>
        <taxon>Bacteria</taxon>
        <taxon>Pseudomonadati</taxon>
        <taxon>Bacteroidota</taxon>
        <taxon>Flavobacteriia</taxon>
        <taxon>Flavobacteriales</taxon>
        <taxon>Weeksellaceae</taxon>
        <taxon>Chryseobacterium group</taxon>
        <taxon>Chryseobacterium</taxon>
    </lineage>
</organism>
<dbReference type="Proteomes" id="UP000295709">
    <property type="component" value="Unassembled WGS sequence"/>
</dbReference>